<evidence type="ECO:0000313" key="2">
    <source>
        <dbReference type="WBParaSite" id="PSAMB.scaffold10095size4353.g33036.t1"/>
    </source>
</evidence>
<name>A0A914UI66_9BILA</name>
<evidence type="ECO:0000313" key="1">
    <source>
        <dbReference type="Proteomes" id="UP000887566"/>
    </source>
</evidence>
<dbReference type="Proteomes" id="UP000887566">
    <property type="component" value="Unplaced"/>
</dbReference>
<proteinExistence type="predicted"/>
<dbReference type="AlphaFoldDB" id="A0A914UI66"/>
<keyword evidence="1" id="KW-1185">Reference proteome</keyword>
<reference evidence="2" key="1">
    <citation type="submission" date="2022-11" db="UniProtKB">
        <authorList>
            <consortium name="WormBaseParasite"/>
        </authorList>
    </citation>
    <scope>IDENTIFICATION</scope>
</reference>
<dbReference type="WBParaSite" id="PSAMB.scaffold10095size4353.g33036.t1">
    <property type="protein sequence ID" value="PSAMB.scaffold10095size4353.g33036.t1"/>
    <property type="gene ID" value="PSAMB.scaffold10095size4353.g33036"/>
</dbReference>
<organism evidence="1 2">
    <name type="scientific">Plectus sambesii</name>
    <dbReference type="NCBI Taxonomy" id="2011161"/>
    <lineage>
        <taxon>Eukaryota</taxon>
        <taxon>Metazoa</taxon>
        <taxon>Ecdysozoa</taxon>
        <taxon>Nematoda</taxon>
        <taxon>Chromadorea</taxon>
        <taxon>Plectida</taxon>
        <taxon>Plectina</taxon>
        <taxon>Plectoidea</taxon>
        <taxon>Plectidae</taxon>
        <taxon>Plectus</taxon>
    </lineage>
</organism>
<sequence>METKFNVNVIDLEPKVIDKEKDVEQLIEAISAIGKVLTETRRKLLPKFNQEGVNLNTFYQKNFKEDKLIDSILPLYAQLHKAANERSKNGRVRSEDSSETEAYLKLRSIEQTWDQFILDVDNAMAAKYRENDQDYIEFIDNGTIRMMDCEKMREVALRDVLNPKFGHYTLFVLLRFFG</sequence>
<accession>A0A914UI66</accession>
<protein>
    <submittedName>
        <fullName evidence="2">Uncharacterized protein</fullName>
    </submittedName>
</protein>